<dbReference type="RefSeq" id="WP_081204417.1">
    <property type="nucleotide sequence ID" value="NZ_FOCZ01000003.1"/>
</dbReference>
<dbReference type="EMBL" id="LVXG01000078">
    <property type="protein sequence ID" value="OQP39915.1"/>
    <property type="molecule type" value="Genomic_DNA"/>
</dbReference>
<evidence type="ECO:0000313" key="2">
    <source>
        <dbReference type="EMBL" id="OQP39915.1"/>
    </source>
</evidence>
<sequence>MKIKIICLLTVLLIGAGMASSNNYCGGVRNPGKLVKQATVTPVKKVAMMIDDMELLPTHHFLNTF</sequence>
<organism evidence="2 3">
    <name type="scientific">Niastella yeongjuensis</name>
    <dbReference type="NCBI Taxonomy" id="354355"/>
    <lineage>
        <taxon>Bacteria</taxon>
        <taxon>Pseudomonadati</taxon>
        <taxon>Bacteroidota</taxon>
        <taxon>Chitinophagia</taxon>
        <taxon>Chitinophagales</taxon>
        <taxon>Chitinophagaceae</taxon>
        <taxon>Niastella</taxon>
    </lineage>
</organism>
<proteinExistence type="predicted"/>
<keyword evidence="3" id="KW-1185">Reference proteome</keyword>
<feature type="signal peptide" evidence="1">
    <location>
        <begin position="1"/>
        <end position="19"/>
    </location>
</feature>
<gene>
    <name evidence="2" type="ORF">A4H97_16995</name>
</gene>
<dbReference type="STRING" id="354355.SAMN05660816_02144"/>
<protein>
    <submittedName>
        <fullName evidence="2">Uncharacterized protein</fullName>
    </submittedName>
</protein>
<evidence type="ECO:0000256" key="1">
    <source>
        <dbReference type="SAM" id="SignalP"/>
    </source>
</evidence>
<dbReference type="OrthoDB" id="9906186at2"/>
<feature type="chain" id="PRO_5010738027" evidence="1">
    <location>
        <begin position="20"/>
        <end position="65"/>
    </location>
</feature>
<comment type="caution">
    <text evidence="2">The sequence shown here is derived from an EMBL/GenBank/DDBJ whole genome shotgun (WGS) entry which is preliminary data.</text>
</comment>
<name>A0A1V9E1Z2_9BACT</name>
<keyword evidence="1" id="KW-0732">Signal</keyword>
<dbReference type="AlphaFoldDB" id="A0A1V9E1Z2"/>
<dbReference type="Proteomes" id="UP000192610">
    <property type="component" value="Unassembled WGS sequence"/>
</dbReference>
<reference evidence="3" key="1">
    <citation type="submission" date="2016-04" db="EMBL/GenBank/DDBJ databases">
        <authorList>
            <person name="Chen L."/>
            <person name="Zhuang W."/>
            <person name="Wang G."/>
        </authorList>
    </citation>
    <scope>NUCLEOTIDE SEQUENCE [LARGE SCALE GENOMIC DNA]</scope>
    <source>
        <strain evidence="3">17621</strain>
    </source>
</reference>
<accession>A0A1V9E1Z2</accession>
<evidence type="ECO:0000313" key="3">
    <source>
        <dbReference type="Proteomes" id="UP000192610"/>
    </source>
</evidence>